<dbReference type="GO" id="GO:0008137">
    <property type="term" value="F:NADH dehydrogenase (ubiquinone) activity"/>
    <property type="evidence" value="ECO:0007669"/>
    <property type="project" value="InterPro"/>
</dbReference>
<keyword evidence="3 5" id="KW-1133">Transmembrane helix</keyword>
<sequence length="486" mass="50611">MNSALQIPDVALAPMLPLLITLAGAIFATLAFKLERRVTAIFSIAALALSGFSMLTLWNENLTSFGGGLRADNFALSFGLVILIGAVVALLVSLDSTRGASLHFPEFDALFMYSVTGMLLIAFSGDLIVMLIGLEIMSLAGYVLASLQGTRRSEEGGIKYFLLGSIGSAILIYGIALTFGATGTFAFGAIAQRIAVGGVANTGLLVAGALMMLAGFGFKVALAPFHQWTPDVYGGAPTVVTLFLSTVVKVAAFAGFIRVFGSALPGLQAWSGVAQILVGATLVIGNLGALNQNNFKRMLAYSAVAHTGFLGLALLADPAAGGPALVYYLLAYTFMTAGAVAILAILQPSERGFDVAALRGLYYRDPRLAVILTACLLSLAGLPPLAGFWGKLFVFQAAFQNGYVALVVLAAMMSVVALVYYVRPAALMFMPVTDTSVRPVVARPGVFTNVAIVSCAVGIVLLGVLPGLVMGWLTSRQMWVLALGGG</sequence>
<organism evidence="8 9">
    <name type="scientific">Deinococcus yavapaiensis KR-236</name>
    <dbReference type="NCBI Taxonomy" id="694435"/>
    <lineage>
        <taxon>Bacteria</taxon>
        <taxon>Thermotogati</taxon>
        <taxon>Deinococcota</taxon>
        <taxon>Deinococci</taxon>
        <taxon>Deinococcales</taxon>
        <taxon>Deinococcaceae</taxon>
        <taxon>Deinococcus</taxon>
    </lineage>
</organism>
<dbReference type="GO" id="GO:0005886">
    <property type="term" value="C:plasma membrane"/>
    <property type="evidence" value="ECO:0007669"/>
    <property type="project" value="UniProtKB-SubCell"/>
</dbReference>
<evidence type="ECO:0000256" key="2">
    <source>
        <dbReference type="ARBA" id="ARBA00022692"/>
    </source>
</evidence>
<dbReference type="HAMAP" id="MF_00445">
    <property type="entry name" value="NDH1_NuoN_1"/>
    <property type="match status" value="1"/>
</dbReference>
<dbReference type="PANTHER" id="PTHR22773">
    <property type="entry name" value="NADH DEHYDROGENASE"/>
    <property type="match status" value="1"/>
</dbReference>
<feature type="transmembrane region" description="Helical" evidence="5">
    <location>
        <begin position="325"/>
        <end position="346"/>
    </location>
</feature>
<keyword evidence="5" id="KW-1278">Translocase</keyword>
<evidence type="ECO:0000256" key="4">
    <source>
        <dbReference type="ARBA" id="ARBA00023136"/>
    </source>
</evidence>
<feature type="transmembrane region" description="Helical" evidence="5">
    <location>
        <begin position="446"/>
        <end position="473"/>
    </location>
</feature>
<feature type="transmembrane region" description="Helical" evidence="5">
    <location>
        <begin position="267"/>
        <end position="287"/>
    </location>
</feature>
<feature type="domain" description="NADH:quinone oxidoreductase/Mrp antiporter transmembrane" evidence="7">
    <location>
        <begin position="124"/>
        <end position="414"/>
    </location>
</feature>
<evidence type="ECO:0000256" key="3">
    <source>
        <dbReference type="ARBA" id="ARBA00022989"/>
    </source>
</evidence>
<dbReference type="GO" id="GO:0012505">
    <property type="term" value="C:endomembrane system"/>
    <property type="evidence" value="ECO:0007669"/>
    <property type="project" value="UniProtKB-SubCell"/>
</dbReference>
<feature type="transmembrane region" description="Helical" evidence="5">
    <location>
        <begin position="12"/>
        <end position="32"/>
    </location>
</feature>
<feature type="transmembrane region" description="Helical" evidence="5">
    <location>
        <begin position="239"/>
        <end position="261"/>
    </location>
</feature>
<dbReference type="EMBL" id="QJSX01000004">
    <property type="protein sequence ID" value="PYE54869.1"/>
    <property type="molecule type" value="Genomic_DNA"/>
</dbReference>
<keyword evidence="5" id="KW-1003">Cell membrane</keyword>
<feature type="transmembrane region" description="Helical" evidence="5">
    <location>
        <begin position="194"/>
        <end position="218"/>
    </location>
</feature>
<dbReference type="Proteomes" id="UP000248326">
    <property type="component" value="Unassembled WGS sequence"/>
</dbReference>
<comment type="caution">
    <text evidence="8">The sequence shown here is derived from an EMBL/GenBank/DDBJ whole genome shotgun (WGS) entry which is preliminary data.</text>
</comment>
<dbReference type="EC" id="7.1.1.-" evidence="5"/>
<feature type="transmembrane region" description="Helical" evidence="5">
    <location>
        <begin position="74"/>
        <end position="94"/>
    </location>
</feature>
<keyword evidence="5" id="KW-0874">Quinone</keyword>
<feature type="transmembrane region" description="Helical" evidence="5">
    <location>
        <begin position="129"/>
        <end position="148"/>
    </location>
</feature>
<name>A0A318SKI7_9DEIO</name>
<comment type="catalytic activity">
    <reaction evidence="5">
        <text>a quinone + NADH + 5 H(+)(in) = a quinol + NAD(+) + 4 H(+)(out)</text>
        <dbReference type="Rhea" id="RHEA:57888"/>
        <dbReference type="ChEBI" id="CHEBI:15378"/>
        <dbReference type="ChEBI" id="CHEBI:24646"/>
        <dbReference type="ChEBI" id="CHEBI:57540"/>
        <dbReference type="ChEBI" id="CHEBI:57945"/>
        <dbReference type="ChEBI" id="CHEBI:132124"/>
    </reaction>
</comment>
<dbReference type="InterPro" id="IPR001750">
    <property type="entry name" value="ND/Mrp_TM"/>
</dbReference>
<dbReference type="GO" id="GO:0042773">
    <property type="term" value="P:ATP synthesis coupled electron transport"/>
    <property type="evidence" value="ECO:0007669"/>
    <property type="project" value="InterPro"/>
</dbReference>
<dbReference type="AlphaFoldDB" id="A0A318SKI7"/>
<proteinExistence type="inferred from homology"/>
<accession>A0A318SKI7</accession>
<keyword evidence="5" id="KW-0520">NAD</keyword>
<gene>
    <name evidence="5" type="primary">nuoN</name>
    <name evidence="8" type="ORF">DES52_104140</name>
</gene>
<evidence type="ECO:0000256" key="6">
    <source>
        <dbReference type="RuleBase" id="RU000320"/>
    </source>
</evidence>
<evidence type="ECO:0000259" key="7">
    <source>
        <dbReference type="Pfam" id="PF00361"/>
    </source>
</evidence>
<protein>
    <recommendedName>
        <fullName evidence="5">NADH-quinone oxidoreductase subunit N</fullName>
        <ecNumber evidence="5">7.1.1.-</ecNumber>
    </recommendedName>
    <alternativeName>
        <fullName evidence="5">NADH dehydrogenase I subunit N</fullName>
    </alternativeName>
    <alternativeName>
        <fullName evidence="5">NDH-1 subunit N</fullName>
    </alternativeName>
</protein>
<dbReference type="InterPro" id="IPR010096">
    <property type="entry name" value="NADH-Q_OxRdtase_suN/2"/>
</dbReference>
<keyword evidence="5" id="KW-0813">Transport</keyword>
<comment type="function">
    <text evidence="5">NDH-1 shuttles electrons from NADH, via FMN and iron-sulfur (Fe-S) centers, to quinones in the respiratory chain. The immediate electron acceptor for the enzyme in this species is believed to be a menaquinone. Couples the redox reaction to proton translocation (for every two electrons transferred, four hydrogen ions are translocated across the cytoplasmic membrane), and thus conserves the redox energy in a proton gradient.</text>
</comment>
<comment type="subcellular location">
    <subcellularLocation>
        <location evidence="5">Cell membrane</location>
        <topology evidence="5">Multi-pass membrane protein</topology>
    </subcellularLocation>
    <subcellularLocation>
        <location evidence="1">Endomembrane system</location>
        <topology evidence="1">Multi-pass membrane protein</topology>
    </subcellularLocation>
    <subcellularLocation>
        <location evidence="6">Membrane</location>
        <topology evidence="6">Multi-pass membrane protein</topology>
    </subcellularLocation>
</comment>
<dbReference type="GO" id="GO:0050136">
    <property type="term" value="F:NADH dehydrogenase (quinone) (non-electrogenic) activity"/>
    <property type="evidence" value="ECO:0007669"/>
    <property type="project" value="UniProtKB-UniRule"/>
</dbReference>
<evidence type="ECO:0000256" key="5">
    <source>
        <dbReference type="HAMAP-Rule" id="MF_00445"/>
    </source>
</evidence>
<comment type="subunit">
    <text evidence="5">NDH-1 is composed of 15 different subunits. Subunits NuoA, H, J, K, L, M, N constitute the membrane sector of the complex.</text>
</comment>
<feature type="transmembrane region" description="Helical" evidence="5">
    <location>
        <begin position="367"/>
        <end position="390"/>
    </location>
</feature>
<evidence type="ECO:0000256" key="1">
    <source>
        <dbReference type="ARBA" id="ARBA00004127"/>
    </source>
</evidence>
<keyword evidence="9" id="KW-1185">Reference proteome</keyword>
<keyword evidence="2 5" id="KW-0812">Transmembrane</keyword>
<feature type="transmembrane region" description="Helical" evidence="5">
    <location>
        <begin position="299"/>
        <end position="319"/>
    </location>
</feature>
<keyword evidence="4 5" id="KW-0472">Membrane</keyword>
<feature type="transmembrane region" description="Helical" evidence="5">
    <location>
        <begin position="402"/>
        <end position="422"/>
    </location>
</feature>
<feature type="transmembrane region" description="Helical" evidence="5">
    <location>
        <begin position="39"/>
        <end position="58"/>
    </location>
</feature>
<reference evidence="8 9" key="1">
    <citation type="submission" date="2018-06" db="EMBL/GenBank/DDBJ databases">
        <title>Genomic Encyclopedia of Type Strains, Phase IV (KMG-IV): sequencing the most valuable type-strain genomes for metagenomic binning, comparative biology and taxonomic classification.</title>
        <authorList>
            <person name="Goeker M."/>
        </authorList>
    </citation>
    <scope>NUCLEOTIDE SEQUENCE [LARGE SCALE GENOMIC DNA]</scope>
    <source>
        <strain evidence="8 9">DSM 18048</strain>
    </source>
</reference>
<dbReference type="NCBIfam" id="TIGR01770">
    <property type="entry name" value="NDH_I_N"/>
    <property type="match status" value="1"/>
</dbReference>
<evidence type="ECO:0000313" key="8">
    <source>
        <dbReference type="EMBL" id="PYE54869.1"/>
    </source>
</evidence>
<dbReference type="GO" id="GO:0048038">
    <property type="term" value="F:quinone binding"/>
    <property type="evidence" value="ECO:0007669"/>
    <property type="project" value="UniProtKB-KW"/>
</dbReference>
<evidence type="ECO:0000313" key="9">
    <source>
        <dbReference type="Proteomes" id="UP000248326"/>
    </source>
</evidence>
<feature type="transmembrane region" description="Helical" evidence="5">
    <location>
        <begin position="106"/>
        <end position="123"/>
    </location>
</feature>
<dbReference type="Pfam" id="PF00361">
    <property type="entry name" value="Proton_antipo_M"/>
    <property type="match status" value="1"/>
</dbReference>
<feature type="transmembrane region" description="Helical" evidence="5">
    <location>
        <begin position="160"/>
        <end position="188"/>
    </location>
</feature>
<dbReference type="RefSeq" id="WP_425451116.1">
    <property type="nucleotide sequence ID" value="NZ_QJSX01000004.1"/>
</dbReference>
<comment type="similarity">
    <text evidence="5">Belongs to the complex I subunit 2 family.</text>
</comment>